<keyword evidence="2" id="KW-1185">Reference proteome</keyword>
<protein>
    <submittedName>
        <fullName evidence="1">Uncharacterized protein</fullName>
    </submittedName>
</protein>
<sequence>MEGALQCQTQPWPRPHAIPLVVNLSRRVRIVSTGLLLSRPKRPLHQAREACGLEYPKSANLERLRGILDNYCPLLQPHDVSTCFFPKNTAQAKDEDEDEDSLVETYGITGAFAEEVLGYDLEHDDKELEEDEDDDDDEESAFEQFKTQVRVSATRRAEGNRRPGGLKTQKAMVRAWNEFVQQARQKRELADDIVDEHSLLLCINYSAERPKRTRQRVDIPGTFIGAVISAQKNSSLGLRIRKEQDAMDKTLARRRPATTVVVWDAIKDRMNEALERARKRLAPNEDAPDIVANTFLAEITDEQRIRVGDALRVSPPIPKDKTGNNTLHTCTGDLETVVLYYLSPRQSPIYPTNEVPNASLARRRKCAPPSPIYHLLTPSTRESHNGIEVEAANTMSNG</sequence>
<gene>
    <name evidence="1" type="ORF">BDN72DRAFT_894771</name>
</gene>
<reference evidence="1 2" key="1">
    <citation type="journal article" date="2019" name="Nat. Ecol. Evol.">
        <title>Megaphylogeny resolves global patterns of mushroom evolution.</title>
        <authorList>
            <person name="Varga T."/>
            <person name="Krizsan K."/>
            <person name="Foldi C."/>
            <person name="Dima B."/>
            <person name="Sanchez-Garcia M."/>
            <person name="Sanchez-Ramirez S."/>
            <person name="Szollosi G.J."/>
            <person name="Szarkandi J.G."/>
            <person name="Papp V."/>
            <person name="Albert L."/>
            <person name="Andreopoulos W."/>
            <person name="Angelini C."/>
            <person name="Antonin V."/>
            <person name="Barry K.W."/>
            <person name="Bougher N.L."/>
            <person name="Buchanan P."/>
            <person name="Buyck B."/>
            <person name="Bense V."/>
            <person name="Catcheside P."/>
            <person name="Chovatia M."/>
            <person name="Cooper J."/>
            <person name="Damon W."/>
            <person name="Desjardin D."/>
            <person name="Finy P."/>
            <person name="Geml J."/>
            <person name="Haridas S."/>
            <person name="Hughes K."/>
            <person name="Justo A."/>
            <person name="Karasinski D."/>
            <person name="Kautmanova I."/>
            <person name="Kiss B."/>
            <person name="Kocsube S."/>
            <person name="Kotiranta H."/>
            <person name="LaButti K.M."/>
            <person name="Lechner B.E."/>
            <person name="Liimatainen K."/>
            <person name="Lipzen A."/>
            <person name="Lukacs Z."/>
            <person name="Mihaltcheva S."/>
            <person name="Morgado L.N."/>
            <person name="Niskanen T."/>
            <person name="Noordeloos M.E."/>
            <person name="Ohm R.A."/>
            <person name="Ortiz-Santana B."/>
            <person name="Ovrebo C."/>
            <person name="Racz N."/>
            <person name="Riley R."/>
            <person name="Savchenko A."/>
            <person name="Shiryaev A."/>
            <person name="Soop K."/>
            <person name="Spirin V."/>
            <person name="Szebenyi C."/>
            <person name="Tomsovsky M."/>
            <person name="Tulloss R.E."/>
            <person name="Uehling J."/>
            <person name="Grigoriev I.V."/>
            <person name="Vagvolgyi C."/>
            <person name="Papp T."/>
            <person name="Martin F.M."/>
            <person name="Miettinen O."/>
            <person name="Hibbett D.S."/>
            <person name="Nagy L.G."/>
        </authorList>
    </citation>
    <scope>NUCLEOTIDE SEQUENCE [LARGE SCALE GENOMIC DNA]</scope>
    <source>
        <strain evidence="1 2">NL-1719</strain>
    </source>
</reference>
<organism evidence="1 2">
    <name type="scientific">Pluteus cervinus</name>
    <dbReference type="NCBI Taxonomy" id="181527"/>
    <lineage>
        <taxon>Eukaryota</taxon>
        <taxon>Fungi</taxon>
        <taxon>Dikarya</taxon>
        <taxon>Basidiomycota</taxon>
        <taxon>Agaricomycotina</taxon>
        <taxon>Agaricomycetes</taxon>
        <taxon>Agaricomycetidae</taxon>
        <taxon>Agaricales</taxon>
        <taxon>Pluteineae</taxon>
        <taxon>Pluteaceae</taxon>
        <taxon>Pluteus</taxon>
    </lineage>
</organism>
<dbReference type="EMBL" id="ML208285">
    <property type="protein sequence ID" value="TFK72415.1"/>
    <property type="molecule type" value="Genomic_DNA"/>
</dbReference>
<evidence type="ECO:0000313" key="2">
    <source>
        <dbReference type="Proteomes" id="UP000308600"/>
    </source>
</evidence>
<dbReference type="Proteomes" id="UP000308600">
    <property type="component" value="Unassembled WGS sequence"/>
</dbReference>
<evidence type="ECO:0000313" key="1">
    <source>
        <dbReference type="EMBL" id="TFK72415.1"/>
    </source>
</evidence>
<proteinExistence type="predicted"/>
<name>A0ACD3B2V9_9AGAR</name>
<accession>A0ACD3B2V9</accession>